<organism evidence="3 4">
    <name type="scientific">Favolaschia claudopus</name>
    <dbReference type="NCBI Taxonomy" id="2862362"/>
    <lineage>
        <taxon>Eukaryota</taxon>
        <taxon>Fungi</taxon>
        <taxon>Dikarya</taxon>
        <taxon>Basidiomycota</taxon>
        <taxon>Agaricomycotina</taxon>
        <taxon>Agaricomycetes</taxon>
        <taxon>Agaricomycetidae</taxon>
        <taxon>Agaricales</taxon>
        <taxon>Marasmiineae</taxon>
        <taxon>Mycenaceae</taxon>
        <taxon>Favolaschia</taxon>
    </lineage>
</organism>
<evidence type="ECO:0000313" key="4">
    <source>
        <dbReference type="Proteomes" id="UP001362999"/>
    </source>
</evidence>
<proteinExistence type="predicted"/>
<evidence type="ECO:0000259" key="2">
    <source>
        <dbReference type="Pfam" id="PF12937"/>
    </source>
</evidence>
<protein>
    <submittedName>
        <fullName evidence="3">F-box domain-containing protein</fullName>
    </submittedName>
</protein>
<keyword evidence="4" id="KW-1185">Reference proteome</keyword>
<evidence type="ECO:0000256" key="1">
    <source>
        <dbReference type="SAM" id="MobiDB-lite"/>
    </source>
</evidence>
<dbReference type="InterPro" id="IPR001810">
    <property type="entry name" value="F-box_dom"/>
</dbReference>
<gene>
    <name evidence="3" type="ORF">R3P38DRAFT_1296904</name>
</gene>
<accession>A0AAW0B1B2</accession>
<reference evidence="3 4" key="1">
    <citation type="journal article" date="2024" name="J Genomics">
        <title>Draft genome sequencing and assembly of Favolaschia claudopus CIRM-BRFM 2984 isolated from oak limbs.</title>
        <authorList>
            <person name="Navarro D."/>
            <person name="Drula E."/>
            <person name="Chaduli D."/>
            <person name="Cazenave R."/>
            <person name="Ahrendt S."/>
            <person name="Wang J."/>
            <person name="Lipzen A."/>
            <person name="Daum C."/>
            <person name="Barry K."/>
            <person name="Grigoriev I.V."/>
            <person name="Favel A."/>
            <person name="Rosso M.N."/>
            <person name="Martin F."/>
        </authorList>
    </citation>
    <scope>NUCLEOTIDE SEQUENCE [LARGE SCALE GENOMIC DNA]</scope>
    <source>
        <strain evidence="3 4">CIRM-BRFM 2984</strain>
    </source>
</reference>
<dbReference type="Gene3D" id="1.20.1280.50">
    <property type="match status" value="1"/>
</dbReference>
<sequence length="549" mass="61475">MSALWCLPVRLPKRLPSFKTRSDLPFELWLAIFQFLDVLALGAVCRVSRAFNICATPLYLQRLGMSRADLNSGAFILPPDTGVFPALRTACSLPPARRLACDISGPTKFQIMRYLRIFISKQSNLEDIDLRLPWKDVFTEGWKDGKKNLPRRVVQKEVCRLLNSVMPRGKTVLIVPDRVILNSSTRKQAPSWRLIRRISAPPRGIRAKVRSATAVTKRQPTTMDLILRASSCDLDGTTTRSDSYALDTLFTLKVKYAPAHSPGDWSIAVFDGRNIRCLDLTSALPVQDWHNVLPHLHLPDLEELSMGKAPAYSASELHAIGADELDAFLIRHRGIQRLEYYPQPSHRSDLLHSELCFAFLDRLTHLTITPAHFIRLHVAPHTLPALTDLILFTPTSISTMDAADEFLLVLNLLALTNTDGIGQDDGICLRFPGSWISPSPPDLSIECISSVVIAGDFILDVDDFVGFLAPFEPGLKMLEVQPATKRTFQHIKFVDELRGRVRWLDGITCLRTEYARGDVKGFAEGKAPEKTDIKYDDGGERISGPDEFE</sequence>
<feature type="domain" description="F-box" evidence="2">
    <location>
        <begin position="22"/>
        <end position="56"/>
    </location>
</feature>
<feature type="region of interest" description="Disordered" evidence="1">
    <location>
        <begin position="529"/>
        <end position="549"/>
    </location>
</feature>
<dbReference type="SUPFAM" id="SSF81383">
    <property type="entry name" value="F-box domain"/>
    <property type="match status" value="1"/>
</dbReference>
<dbReference type="EMBL" id="JAWWNJ010000046">
    <property type="protein sequence ID" value="KAK7018284.1"/>
    <property type="molecule type" value="Genomic_DNA"/>
</dbReference>
<dbReference type="InterPro" id="IPR036047">
    <property type="entry name" value="F-box-like_dom_sf"/>
</dbReference>
<dbReference type="Pfam" id="PF12937">
    <property type="entry name" value="F-box-like"/>
    <property type="match status" value="1"/>
</dbReference>
<comment type="caution">
    <text evidence="3">The sequence shown here is derived from an EMBL/GenBank/DDBJ whole genome shotgun (WGS) entry which is preliminary data.</text>
</comment>
<evidence type="ECO:0000313" key="3">
    <source>
        <dbReference type="EMBL" id="KAK7018284.1"/>
    </source>
</evidence>
<dbReference type="CDD" id="cd09917">
    <property type="entry name" value="F-box_SF"/>
    <property type="match status" value="1"/>
</dbReference>
<name>A0AAW0B1B2_9AGAR</name>
<dbReference type="AlphaFoldDB" id="A0AAW0B1B2"/>
<dbReference type="Proteomes" id="UP001362999">
    <property type="component" value="Unassembled WGS sequence"/>
</dbReference>